<dbReference type="Gene3D" id="3.30.40.10">
    <property type="entry name" value="Zinc/RING finger domain, C3HC4 (zinc finger)"/>
    <property type="match status" value="1"/>
</dbReference>
<evidence type="ECO:0000313" key="9">
    <source>
        <dbReference type="EMBL" id="KAG6655780.1"/>
    </source>
</evidence>
<evidence type="ECO:0000259" key="8">
    <source>
        <dbReference type="PROSITE" id="PS51270"/>
    </source>
</evidence>
<dbReference type="Pfam" id="PF05495">
    <property type="entry name" value="zf-CHY"/>
    <property type="match status" value="1"/>
</dbReference>
<evidence type="ECO:0000256" key="5">
    <source>
        <dbReference type="SAM" id="MobiDB-lite"/>
    </source>
</evidence>
<gene>
    <name evidence="9" type="ORF">CIPAW_05G240000</name>
    <name evidence="10" type="ORF">I3842_05G232800</name>
</gene>
<evidence type="ECO:0000256" key="2">
    <source>
        <dbReference type="ARBA" id="ARBA00022771"/>
    </source>
</evidence>
<reference evidence="10" key="2">
    <citation type="submission" date="2021-01" db="EMBL/GenBank/DDBJ databases">
        <authorList>
            <person name="Lovell J.T."/>
            <person name="Bentley N."/>
            <person name="Bhattarai G."/>
            <person name="Jenkins J.W."/>
            <person name="Sreedasyam A."/>
            <person name="Alarcon Y."/>
            <person name="Bock C."/>
            <person name="Boston L."/>
            <person name="Carlson J."/>
            <person name="Cervantes K."/>
            <person name="Clermont K."/>
            <person name="Krom N."/>
            <person name="Kubenka K."/>
            <person name="Mamidi S."/>
            <person name="Mattison C."/>
            <person name="Monteros M."/>
            <person name="Pisani C."/>
            <person name="Plott C."/>
            <person name="Rajasekar S."/>
            <person name="Rhein H.S."/>
            <person name="Rohla C."/>
            <person name="Song M."/>
            <person name="Hilaire R.S."/>
            <person name="Shu S."/>
            <person name="Wells L."/>
            <person name="Wang X."/>
            <person name="Webber J."/>
            <person name="Heerema R.J."/>
            <person name="Klein P."/>
            <person name="Conner P."/>
            <person name="Grauke L."/>
            <person name="Grimwood J."/>
            <person name="Schmutz J."/>
            <person name="Randall J.J."/>
        </authorList>
    </citation>
    <scope>NUCLEOTIDE SEQUENCE</scope>
    <source>
        <tissue evidence="10">Leaf</tissue>
    </source>
</reference>
<reference evidence="9" key="1">
    <citation type="submission" date="2020-12" db="EMBL/GenBank/DDBJ databases">
        <title>WGS assembly of Carya illinoinensis cv. Pawnee.</title>
        <authorList>
            <person name="Platts A."/>
            <person name="Shu S."/>
            <person name="Wright S."/>
            <person name="Barry K."/>
            <person name="Edger P."/>
            <person name="Pires J.C."/>
            <person name="Schmutz J."/>
        </authorList>
    </citation>
    <scope>NUCLEOTIDE SEQUENCE</scope>
    <source>
        <tissue evidence="9">Leaf</tissue>
    </source>
</reference>
<dbReference type="SUPFAM" id="SSF161219">
    <property type="entry name" value="CHY zinc finger-like"/>
    <property type="match status" value="1"/>
</dbReference>
<comment type="caution">
    <text evidence="9">The sequence shown here is derived from an EMBL/GenBank/DDBJ whole genome shotgun (WGS) entry which is preliminary data.</text>
</comment>
<dbReference type="PROSITE" id="PS50089">
    <property type="entry name" value="ZF_RING_2"/>
    <property type="match status" value="1"/>
</dbReference>
<sequence length="243" mass="27002">MAGRIASQQNFPPATAGEGFGEDDVLGFSPSFRDPENQVFGCEHYKRNCKIRAACCGKLYTCRFCHDKSSDHSMDRKATAEMMCMRCLKIQPLGPVCSTPSCGELSMAKYYCSTCKFFDDERAVYHCPFCNICRVGKGLGTDYFHCMTCNCCLSTKVVDHDCVENCLKTTCPVCSEFMFTSSTSVRILPCGHCIHAACFKDYKTRSHMNTCPNCIEPSGDEGTKPKPPKNRKGNKPNIGDSRL</sequence>
<dbReference type="GO" id="GO:0006511">
    <property type="term" value="P:ubiquitin-dependent protein catabolic process"/>
    <property type="evidence" value="ECO:0007669"/>
    <property type="project" value="TreeGrafter"/>
</dbReference>
<evidence type="ECO:0000256" key="4">
    <source>
        <dbReference type="PROSITE-ProRule" id="PRU00601"/>
    </source>
</evidence>
<dbReference type="InterPro" id="IPR017921">
    <property type="entry name" value="Znf_CTCHY"/>
</dbReference>
<dbReference type="PANTHER" id="PTHR21319">
    <property type="entry name" value="RING FINGER AND CHY ZINC FINGER DOMAIN-CONTAINING PROTEIN 1"/>
    <property type="match status" value="1"/>
</dbReference>
<feature type="domain" description="CHY-type" evidence="7">
    <location>
        <begin position="35"/>
        <end position="104"/>
    </location>
</feature>
<feature type="domain" description="RING-type" evidence="6">
    <location>
        <begin position="171"/>
        <end position="214"/>
    </location>
</feature>
<dbReference type="PANTHER" id="PTHR21319:SF61">
    <property type="entry name" value="ZINC FINGER PROTEIN BRUTUS"/>
    <property type="match status" value="1"/>
</dbReference>
<keyword evidence="11" id="KW-1185">Reference proteome</keyword>
<dbReference type="AlphaFoldDB" id="A0A8T1QLN9"/>
<keyword evidence="1" id="KW-0479">Metal-binding</keyword>
<dbReference type="OrthoDB" id="411372at2759"/>
<dbReference type="PROSITE" id="PS51270">
    <property type="entry name" value="ZF_CTCHY"/>
    <property type="match status" value="1"/>
</dbReference>
<dbReference type="GO" id="GO:0008270">
    <property type="term" value="F:zinc ion binding"/>
    <property type="evidence" value="ECO:0007669"/>
    <property type="project" value="UniProtKB-KW"/>
</dbReference>
<evidence type="ECO:0000256" key="3">
    <source>
        <dbReference type="ARBA" id="ARBA00022833"/>
    </source>
</evidence>
<organism evidence="9 11">
    <name type="scientific">Carya illinoinensis</name>
    <name type="common">Pecan</name>
    <dbReference type="NCBI Taxonomy" id="32201"/>
    <lineage>
        <taxon>Eukaryota</taxon>
        <taxon>Viridiplantae</taxon>
        <taxon>Streptophyta</taxon>
        <taxon>Embryophyta</taxon>
        <taxon>Tracheophyta</taxon>
        <taxon>Spermatophyta</taxon>
        <taxon>Magnoliopsida</taxon>
        <taxon>eudicotyledons</taxon>
        <taxon>Gunneridae</taxon>
        <taxon>Pentapetalae</taxon>
        <taxon>rosids</taxon>
        <taxon>fabids</taxon>
        <taxon>Fagales</taxon>
        <taxon>Juglandaceae</taxon>
        <taxon>Carya</taxon>
    </lineage>
</organism>
<name>A0A8T1QLN9_CARIL</name>
<evidence type="ECO:0000259" key="6">
    <source>
        <dbReference type="PROSITE" id="PS50089"/>
    </source>
</evidence>
<dbReference type="SUPFAM" id="SSF161245">
    <property type="entry name" value="Zinc hairpin stack"/>
    <property type="match status" value="1"/>
</dbReference>
<keyword evidence="2 4" id="KW-0863">Zinc-finger</keyword>
<dbReference type="GO" id="GO:0061630">
    <property type="term" value="F:ubiquitin protein ligase activity"/>
    <property type="evidence" value="ECO:0007669"/>
    <property type="project" value="TreeGrafter"/>
</dbReference>
<dbReference type="InterPro" id="IPR037275">
    <property type="entry name" value="Znf_CTCHY_sf"/>
</dbReference>
<dbReference type="SMART" id="SM00184">
    <property type="entry name" value="RING"/>
    <property type="match status" value="1"/>
</dbReference>
<dbReference type="InterPro" id="IPR037274">
    <property type="entry name" value="Znf_CHY_sf"/>
</dbReference>
<dbReference type="SUPFAM" id="SSF57850">
    <property type="entry name" value="RING/U-box"/>
    <property type="match status" value="1"/>
</dbReference>
<protein>
    <recommendedName>
        <fullName evidence="12">Zinc finger protein</fullName>
    </recommendedName>
</protein>
<dbReference type="EMBL" id="CM031813">
    <property type="protein sequence ID" value="KAG6655780.1"/>
    <property type="molecule type" value="Genomic_DNA"/>
</dbReference>
<proteinExistence type="predicted"/>
<dbReference type="GO" id="GO:0016567">
    <property type="term" value="P:protein ubiquitination"/>
    <property type="evidence" value="ECO:0007669"/>
    <property type="project" value="TreeGrafter"/>
</dbReference>
<accession>A0A8T1QLN9</accession>
<dbReference type="GO" id="GO:0005634">
    <property type="term" value="C:nucleus"/>
    <property type="evidence" value="ECO:0007669"/>
    <property type="project" value="TreeGrafter"/>
</dbReference>
<feature type="domain" description="CTCHY-type" evidence="8">
    <location>
        <begin position="107"/>
        <end position="170"/>
    </location>
</feature>
<keyword evidence="3" id="KW-0862">Zinc</keyword>
<dbReference type="PROSITE" id="PS51266">
    <property type="entry name" value="ZF_CHY"/>
    <property type="match status" value="1"/>
</dbReference>
<dbReference type="Pfam" id="PF13639">
    <property type="entry name" value="zf-RING_2"/>
    <property type="match status" value="1"/>
</dbReference>
<dbReference type="InterPro" id="IPR008913">
    <property type="entry name" value="Znf_CHY"/>
</dbReference>
<dbReference type="EMBL" id="CM031829">
    <property type="protein sequence ID" value="KAG6715091.1"/>
    <property type="molecule type" value="Genomic_DNA"/>
</dbReference>
<evidence type="ECO:0000313" key="11">
    <source>
        <dbReference type="Proteomes" id="UP000811609"/>
    </source>
</evidence>
<evidence type="ECO:0000256" key="1">
    <source>
        <dbReference type="ARBA" id="ARBA00022723"/>
    </source>
</evidence>
<feature type="region of interest" description="Disordered" evidence="5">
    <location>
        <begin position="217"/>
        <end position="243"/>
    </location>
</feature>
<evidence type="ECO:0000313" key="10">
    <source>
        <dbReference type="EMBL" id="KAG6715091.1"/>
    </source>
</evidence>
<dbReference type="Proteomes" id="UP000811609">
    <property type="component" value="Chromosome 5"/>
</dbReference>
<dbReference type="Proteomes" id="UP000811246">
    <property type="component" value="Chromosome 5"/>
</dbReference>
<evidence type="ECO:0008006" key="12">
    <source>
        <dbReference type="Google" id="ProtNLM"/>
    </source>
</evidence>
<evidence type="ECO:0000259" key="7">
    <source>
        <dbReference type="PROSITE" id="PS51266"/>
    </source>
</evidence>
<dbReference type="InterPro" id="IPR013083">
    <property type="entry name" value="Znf_RING/FYVE/PHD"/>
</dbReference>
<dbReference type="InterPro" id="IPR001841">
    <property type="entry name" value="Znf_RING"/>
</dbReference>
<dbReference type="EMBL" id="CM031813">
    <property type="protein sequence ID" value="KAG6655779.1"/>
    <property type="molecule type" value="Genomic_DNA"/>
</dbReference>